<organism evidence="10 11">
    <name type="scientific">Micromonospora deserti</name>
    <dbReference type="NCBI Taxonomy" id="2070366"/>
    <lineage>
        <taxon>Bacteria</taxon>
        <taxon>Bacillati</taxon>
        <taxon>Actinomycetota</taxon>
        <taxon>Actinomycetes</taxon>
        <taxon>Micromonosporales</taxon>
        <taxon>Micromonosporaceae</taxon>
        <taxon>Micromonospora</taxon>
    </lineage>
</organism>
<evidence type="ECO:0000313" key="11">
    <source>
        <dbReference type="Proteomes" id="UP000248749"/>
    </source>
</evidence>
<evidence type="ECO:0000256" key="5">
    <source>
        <dbReference type="ARBA" id="ARBA00022777"/>
    </source>
</evidence>
<dbReference type="Proteomes" id="UP000248749">
    <property type="component" value="Unassembled WGS sequence"/>
</dbReference>
<evidence type="ECO:0000256" key="8">
    <source>
        <dbReference type="SAM" id="MobiDB-lite"/>
    </source>
</evidence>
<keyword evidence="4 7" id="KW-0547">Nucleotide-binding</keyword>
<dbReference type="Pfam" id="PF00069">
    <property type="entry name" value="Pkinase"/>
    <property type="match status" value="1"/>
</dbReference>
<feature type="domain" description="Protein kinase" evidence="9">
    <location>
        <begin position="11"/>
        <end position="281"/>
    </location>
</feature>
<feature type="binding site" evidence="7">
    <location>
        <position position="40"/>
    </location>
    <ligand>
        <name>ATP</name>
        <dbReference type="ChEBI" id="CHEBI:30616"/>
    </ligand>
</feature>
<comment type="caution">
    <text evidence="10">The sequence shown here is derived from an EMBL/GenBank/DDBJ whole genome shotgun (WGS) entry which is preliminary data.</text>
</comment>
<dbReference type="PANTHER" id="PTHR43289">
    <property type="entry name" value="MITOGEN-ACTIVATED PROTEIN KINASE KINASE KINASE 20-RELATED"/>
    <property type="match status" value="1"/>
</dbReference>
<dbReference type="PROSITE" id="PS50011">
    <property type="entry name" value="PROTEIN_KINASE_DOM"/>
    <property type="match status" value="1"/>
</dbReference>
<dbReference type="GO" id="GO:0005524">
    <property type="term" value="F:ATP binding"/>
    <property type="evidence" value="ECO:0007669"/>
    <property type="project" value="UniProtKB-UniRule"/>
</dbReference>
<dbReference type="AlphaFoldDB" id="A0A2W2DT05"/>
<dbReference type="RefSeq" id="WP_111132220.1">
    <property type="nucleotide sequence ID" value="NZ_POUB01000003.1"/>
</dbReference>
<keyword evidence="6 7" id="KW-0067">ATP-binding</keyword>
<dbReference type="EC" id="2.7.11.1" evidence="1"/>
<accession>A0A2W2DT05</accession>
<evidence type="ECO:0000256" key="3">
    <source>
        <dbReference type="ARBA" id="ARBA00022679"/>
    </source>
</evidence>
<evidence type="ECO:0000313" key="10">
    <source>
        <dbReference type="EMBL" id="PZG02868.1"/>
    </source>
</evidence>
<dbReference type="InterPro" id="IPR000719">
    <property type="entry name" value="Prot_kinase_dom"/>
</dbReference>
<dbReference type="EMBL" id="POUB01000003">
    <property type="protein sequence ID" value="PZG02868.1"/>
    <property type="molecule type" value="Genomic_DNA"/>
</dbReference>
<keyword evidence="2 10" id="KW-0723">Serine/threonine-protein kinase</keyword>
<dbReference type="InterPro" id="IPR011009">
    <property type="entry name" value="Kinase-like_dom_sf"/>
</dbReference>
<keyword evidence="11" id="KW-1185">Reference proteome</keyword>
<evidence type="ECO:0000256" key="2">
    <source>
        <dbReference type="ARBA" id="ARBA00022527"/>
    </source>
</evidence>
<dbReference type="InterPro" id="IPR008271">
    <property type="entry name" value="Ser/Thr_kinase_AS"/>
</dbReference>
<dbReference type="PROSITE" id="PS00108">
    <property type="entry name" value="PROTEIN_KINASE_ST"/>
    <property type="match status" value="1"/>
</dbReference>
<evidence type="ECO:0000256" key="6">
    <source>
        <dbReference type="ARBA" id="ARBA00022840"/>
    </source>
</evidence>
<dbReference type="CDD" id="cd14014">
    <property type="entry name" value="STKc_PknB_like"/>
    <property type="match status" value="1"/>
</dbReference>
<reference evidence="10 11" key="1">
    <citation type="submission" date="2018-01" db="EMBL/GenBank/DDBJ databases">
        <title>Draft genome sequence of Salinispora sp. 13K206.</title>
        <authorList>
            <person name="Sahin N."/>
            <person name="Saygin H."/>
            <person name="Ay H."/>
        </authorList>
    </citation>
    <scope>NUCLEOTIDE SEQUENCE [LARGE SCALE GENOMIC DNA]</scope>
    <source>
        <strain evidence="10 11">13K206</strain>
    </source>
</reference>
<feature type="region of interest" description="Disordered" evidence="8">
    <location>
        <begin position="280"/>
        <end position="326"/>
    </location>
</feature>
<dbReference type="Gene3D" id="3.30.200.20">
    <property type="entry name" value="Phosphorylase Kinase, domain 1"/>
    <property type="match status" value="1"/>
</dbReference>
<gene>
    <name evidence="10" type="ORF">C1I99_00800</name>
</gene>
<proteinExistence type="predicted"/>
<dbReference type="Gene3D" id="1.10.510.10">
    <property type="entry name" value="Transferase(Phosphotransferase) domain 1"/>
    <property type="match status" value="1"/>
</dbReference>
<dbReference type="SUPFAM" id="SSF56112">
    <property type="entry name" value="Protein kinase-like (PK-like)"/>
    <property type="match status" value="1"/>
</dbReference>
<name>A0A2W2DT05_9ACTN</name>
<protein>
    <recommendedName>
        <fullName evidence="1">non-specific serine/threonine protein kinase</fullName>
        <ecNumber evidence="1">2.7.11.1</ecNumber>
    </recommendedName>
</protein>
<evidence type="ECO:0000256" key="1">
    <source>
        <dbReference type="ARBA" id="ARBA00012513"/>
    </source>
</evidence>
<dbReference type="GO" id="GO:0004674">
    <property type="term" value="F:protein serine/threonine kinase activity"/>
    <property type="evidence" value="ECO:0007669"/>
    <property type="project" value="UniProtKB-KW"/>
</dbReference>
<keyword evidence="5 10" id="KW-0418">Kinase</keyword>
<dbReference type="PANTHER" id="PTHR43289:SF6">
    <property type="entry name" value="SERINE_THREONINE-PROTEIN KINASE NEKL-3"/>
    <property type="match status" value="1"/>
</dbReference>
<evidence type="ECO:0000256" key="7">
    <source>
        <dbReference type="PROSITE-ProRule" id="PRU10141"/>
    </source>
</evidence>
<dbReference type="SMART" id="SM00220">
    <property type="entry name" value="S_TKc"/>
    <property type="match status" value="1"/>
</dbReference>
<evidence type="ECO:0000259" key="9">
    <source>
        <dbReference type="PROSITE" id="PS50011"/>
    </source>
</evidence>
<dbReference type="InterPro" id="IPR017441">
    <property type="entry name" value="Protein_kinase_ATP_BS"/>
</dbReference>
<keyword evidence="3" id="KW-0808">Transferase</keyword>
<evidence type="ECO:0000256" key="4">
    <source>
        <dbReference type="ARBA" id="ARBA00022741"/>
    </source>
</evidence>
<dbReference type="PROSITE" id="PS00107">
    <property type="entry name" value="PROTEIN_KINASE_ATP"/>
    <property type="match status" value="1"/>
</dbReference>
<sequence>MRAGDLLANRYRLTRMLGKGGMAEVWQAHDQQSDRQVAMKFLRSDQFPTSDTDDSERHQELRILRQRFRREGALMERLQHPGIPQLFDRGTHGADPYIVMRLVEGISLHDFLERHTTTVGVTASIAVQITDALACTHALPVVHRDLKPHNVLIARDGRVVLIDFGIAKPLSPDATGYTRQGSTVGSRGYQAPEQILERQVTPATDLYALGCVLYRMLAGRPPFIGDGLPAQHISDTPPPPSAFSPHVPPELDELTQRLLAKNPEDRPATASEVQAVLGQYLPKPGQPEPSPRFEPDPTTVFRVPRGHEQTAVPTAPSRAARSNRRREPWLRRREVEAFLTEVRTQLRAGDVEPDPPRTVSLLDAARRQWGPSDPLALSLHMAAADGYRVAGDCQEAAILYQEIYDIGAASDGQAHEADMLEAQLGFAECRIPFGDLAPAVHALAEAIDGLARLVPHRARQLAVRCREVGLELEELKCKEARAMLDRLDGWDASAQPSTPV</sequence>